<proteinExistence type="predicted"/>
<sequence length="203" mass="22390">MSYCNIGDSPKVYFKFNGQSKQIYSSKESPIDVSMTDYSTYGANFSSTGYRINVYSTNNFQYVNLTVRNYQIVDNGAGSDPIFRYTLYVQYCNSDVLEAVFAVNPSTLTTHNDASCPTTKPDIRKSKLEIKKAGTSTIIFTTEGDYPGSFEVACADCPAGTCRCESDSYPGYCCQDCASLASQVRQIKNTVQIVNSKGKVKYG</sequence>
<keyword evidence="2" id="KW-1185">Reference proteome</keyword>
<protein>
    <submittedName>
        <fullName evidence="1">Uncharacterized protein</fullName>
    </submittedName>
</protein>
<dbReference type="KEGG" id="ttq:NIES37_62620"/>
<name>A0A1Z4N979_9CYAN</name>
<gene>
    <name evidence="1" type="ORF">NIES37_62620</name>
</gene>
<accession>A0A1Z4N979</accession>
<dbReference type="AlphaFoldDB" id="A0A1Z4N979"/>
<dbReference type="EMBL" id="AP018248">
    <property type="protein sequence ID" value="BAZ02250.1"/>
    <property type="molecule type" value="Genomic_DNA"/>
</dbReference>
<evidence type="ECO:0000313" key="2">
    <source>
        <dbReference type="Proteomes" id="UP000218785"/>
    </source>
</evidence>
<reference evidence="1 2" key="1">
    <citation type="submission" date="2017-06" db="EMBL/GenBank/DDBJ databases">
        <title>Genome sequencing of cyanobaciteial culture collection at National Institute for Environmental Studies (NIES).</title>
        <authorList>
            <person name="Hirose Y."/>
            <person name="Shimura Y."/>
            <person name="Fujisawa T."/>
            <person name="Nakamura Y."/>
            <person name="Kawachi M."/>
        </authorList>
    </citation>
    <scope>NUCLEOTIDE SEQUENCE [LARGE SCALE GENOMIC DNA]</scope>
    <source>
        <strain evidence="1 2">NIES-37</strain>
    </source>
</reference>
<dbReference type="RefSeq" id="WP_096582337.1">
    <property type="nucleotide sequence ID" value="NZ_CAWNJS010000001.1"/>
</dbReference>
<dbReference type="Proteomes" id="UP000218785">
    <property type="component" value="Chromosome"/>
</dbReference>
<evidence type="ECO:0000313" key="1">
    <source>
        <dbReference type="EMBL" id="BAZ02250.1"/>
    </source>
</evidence>
<organism evidence="1 2">
    <name type="scientific">Tolypothrix tenuis PCC 7101</name>
    <dbReference type="NCBI Taxonomy" id="231146"/>
    <lineage>
        <taxon>Bacteria</taxon>
        <taxon>Bacillati</taxon>
        <taxon>Cyanobacteriota</taxon>
        <taxon>Cyanophyceae</taxon>
        <taxon>Nostocales</taxon>
        <taxon>Tolypothrichaceae</taxon>
        <taxon>Tolypothrix</taxon>
    </lineage>
</organism>